<dbReference type="Gene3D" id="1.10.472.130">
    <property type="match status" value="1"/>
</dbReference>
<dbReference type="Pfam" id="PF12780">
    <property type="entry name" value="AAA_8"/>
    <property type="match status" value="1"/>
</dbReference>
<evidence type="ECO:0000256" key="19">
    <source>
        <dbReference type="ARBA" id="ARBA00082102"/>
    </source>
</evidence>
<dbReference type="EMBL" id="LGRX02016808">
    <property type="protein sequence ID" value="KAK3261578.1"/>
    <property type="molecule type" value="Genomic_DNA"/>
</dbReference>
<dbReference type="Gene3D" id="1.10.8.710">
    <property type="match status" value="1"/>
</dbReference>
<dbReference type="SUPFAM" id="SSF52540">
    <property type="entry name" value="P-loop containing nucleoside triphosphate hydrolases"/>
    <property type="match status" value="4"/>
</dbReference>
<dbReference type="Pfam" id="PF12775">
    <property type="entry name" value="AAA_7"/>
    <property type="match status" value="1"/>
</dbReference>
<dbReference type="FunFam" id="3.40.50.300:FF:000223">
    <property type="entry name" value="Dynein heavy chain 3, axonemal"/>
    <property type="match status" value="1"/>
</dbReference>
<dbReference type="Pfam" id="PF08393">
    <property type="entry name" value="DHC_N2"/>
    <property type="match status" value="1"/>
</dbReference>
<evidence type="ECO:0000256" key="14">
    <source>
        <dbReference type="ARBA" id="ARBA00023212"/>
    </source>
</evidence>
<dbReference type="InterPro" id="IPR024317">
    <property type="entry name" value="Dynein_heavy_chain_D4_dom"/>
</dbReference>
<evidence type="ECO:0000256" key="1">
    <source>
        <dbReference type="ARBA" id="ARBA00004611"/>
    </source>
</evidence>
<dbReference type="Gene3D" id="1.20.920.30">
    <property type="match status" value="1"/>
</dbReference>
<evidence type="ECO:0000256" key="2">
    <source>
        <dbReference type="ARBA" id="ARBA00008887"/>
    </source>
</evidence>
<keyword evidence="3" id="KW-0963">Cytoplasm</keyword>
<dbReference type="Gene3D" id="3.20.180.20">
    <property type="entry name" value="Dynein heavy chain, N-terminal domain 2"/>
    <property type="match status" value="1"/>
</dbReference>
<dbReference type="GO" id="GO:0060271">
    <property type="term" value="P:cilium assembly"/>
    <property type="evidence" value="ECO:0007669"/>
    <property type="project" value="UniProtKB-ARBA"/>
</dbReference>
<evidence type="ECO:0000256" key="11">
    <source>
        <dbReference type="ARBA" id="ARBA00023054"/>
    </source>
</evidence>
<sequence length="4077" mass="462120">MSQGMGYPPGHYHNGQEYYYGMEDAVVSIDLPDPFQKPLPTTDEQLHWKAEDVLGRPHSAMDDNHCISRYFARNKERKLAGMIDERQAMKLPPMLNELSLFTRASPYGDTADLYYHSPSDKIASHYAKASYMDPEDTSKCFSSPRKLAETSFAESLTGISKGKFDALSLAECEDDLKKLPGQFEETERTALSDAIMRYFYYIEHGVRDEEVAPLKEEWPIHVMQLVPPEPPRNVSQDYFENLIRDSMKEMEDDYYFSMKKAIVDYTLCNPFERQRLSMQVLDALIHPPKPQELKRGDLPEEWGIAVDQARENIAWTLQTLSPNALELSALWEAFQHKLLVDVQSPEFKAQEPIEMDAFQQYQTEVCERTKQSLWTVWVPKSAEVFRRTPPLYINGDAEAYYMSIAILQSNQLRTLVQDSMDTYRKFIEQHELSEKAMTPDPQEDTLLWSCKPAFWVYLMVTTEGGWTFQPSFRDVEDMCVNVLEQFVSAVSGIPRVGSASNAPSRRGMHIPAVGLNEDCVNLVRNKVRAVLQMNAEPPRKLASLYDRFLYLLTMDKDAEMKKFQEEQHSLEEYAAEIDKYRTAADEITNTSLNEVRTGLYVVHTSNLKEALITSAMDLSTRLIDQVREASQLSNQVICESYSLMSTEVMRVPASGEEVLTLKKYIQKCRTDHDELQKEIDFNKRREEFMLTYRTDLPEQDFSLAYHAYEWPKKMVVILKDATDKANTEHRSFEDQLKARRSAFNHQLIEYDAAITSFDTHGDKEARDKHSAQTNDLSNKLKEAQAEADEINAQEMLFGWPKSKFNQIASMVSRLDPYLSLWTICSSFHASYAVWMNGPFSRLDPEEIESDVGEMYRKIYKLCKFFAGASGAAELPEPLKVAQSTKEKIDKFRVYLPLISSICNPGLRERHWSQMSEVVGFELKRDEHTSLSRLLDRRVDEHMAKLQETSDFASREYSFEKMLDKMQTDWQGLTFELGPWKETGTFILKGGPVDEAQVLLDDHIVKSQAMTASPFAKPFEERLFPWEKKLVRLQDILEQWLKCQGKWLYLEPIFGSDEIMKQIPKEGAAFRDMDRTWRIIMTKTAENPDALVVADIENLLEDLQSCNACLDIVEKGLNDFLDTKKMAFPRFYFLSNDELLEILSEAKDPLKIQPFTRKIIEAVKELQFEEKNLISAMYSVEGEKVEFIKSVDPHESNAVEIWLTEVEAAMMNSLRKVACASVAAYANTARCKWILEWPGQMVLGISQIYWTKEVSKALTEGGSEGLRKHGDLCTSQLNDIVNLVRGELTKLERATLGALVTIDVHGRDVVVQMADFGVASTADFKWLSQLRYYMEDESIVVRMINAVAYYGYEYLGNSGRLVITPLTDRCYRTLMGAIHLNLGGAPAGPAGTGKTETVKDLSKAIAIQCIVFNCSDGLDYIAMGKFFKGLASSGAWACFDEFNRIELEVLSVVAQQVLTIQRAVAAKVATFMFEGIEIRLRVTCNAFITMNPGYAGRSELPDNLKALFRDVAMMVPDYALISEITLYSFGYLQARLMGQKLVQTYRLCSEQLSSQDHYDYGMRAVISVLRAAGNLKRKFQDEREDILMLRAITDVNLPKFLDQDVPLFNGILGDLFPGVVLPEADYKNLTDAMTENCAKNNLQPLPTLFEKIIQLYEMIIVRHGLMLVGESFGMKTSAYRILALTLTDLNKKGLNGEQHSKYYVLNPKSITMGQLYGADDPVSKEWTDGVLAVTFRSTARDTSPDRKWIIFDGPVDAIWIENMNTVLDDNKKLCLNSGEIIAMQGLMNMIFEVADLAVASPATVSRCGMVYVQPSLLGWRPCMVSWLATLSGGVTDAHKERMTAMFDWLVPPMVRVATRICKMMCPMQEINIVMSLMRLYAALLAPEFNDPNVIAEMNDNMVSVWLDSLFLFSLVWSLGGDLDDEGRKTFDKMLRRMLVGDIPAELKPYSKGTQQKVTQLFPEGRQVYDFTFDKGKGKWVPWVELIPDEPLSPELEYTKIIINTVDTMRYKFLVKTLATRHDHLLLVGPTGTGKSVYIKGLLMEDMGQPEVFTSLVFTFSAQTSANMTQDIIDGKLDKRRKGVYGPPIGKRSILFVDDLNMPQVEEYGAQPPIELLRQYMDHGGWYDRKELTFRQLVDIQFLAAMGPPGGGRNNVTNRYLRHYSVVSVTSFDAESMGRIFSVLAEWWIKKNDYGANIAKLRSPMVTATIDIYETVQRELLPTPMKSHYTFNLRDVSKVFQGVTYAKPGIEDPGEITRLWVHEVMRVFHDRLTDEPDRQWIVTAVTGAVEKHFKERFVKVMQRLDADRNNSIDSEELRYLMFGDFLIPGAEPQLYEEILDSEKLLSVVQEYLSDYNAVSKKPMDLVLFLYALEHMCRVCRIIKQAGGHALLVGVGGSGRQSLTRLSCFMEEYEVFQIEISKSYGMVEWREDLKKVMRIAGESDKRVTFLFTDTQIKDERFVEDISNLLNTGEVPNLMEAGDTVQIFENIGGRAKANGVDRTNKALMYNFFVDEVKKNLHVVLAFSPVGETFRERLRKFPALVNCCTIDWFTAWPYDALKSVSGHFLNDLQGIEPAVCESVMEMCVTFHQTAHALVTRFLAEARRYYYITPTSYLELIRGFKKVLDLKRSECLQASKRYEVGLEKLVSTESQVSEMQEELEALQPQLIQSGKETEAAMVVIARETTEADKVKVVVAKEEAVASGEAAKVMAIKDDCEAQLAEAMPMLDAAIKALDTLTKNEVTEVKGMKSPPKPVKLVLEAVCILKGLKASRVKDPGSGKMVDDFWETSKKMLSDADFLASLRVFDKDNIPPAIIVKIRPYVANPDFDPVKIRTASTAAFGLCCWVRAMEAYDRVAKVVAPKKASLAEAEGALEKVMAALRIKQAELKEVEDKLAALDADLKVKQDNKAKLEADVELCTVKLDRAEKLIEGLGGEKIRWTESAQALQEKLPRITGDVLISSGSIAYLGAFNAGYRDETLDKWLELCKEKEIPCSQSFSLNAVLGEPVKIRAWNIQGLPKDEFSTDNAIMMDMARRWSLCIDPASAANKWIRGMWKEAGLLVIKLTDGDYLRTLENAVQFGKPVLLENIGETMDASLEPLLDKQTFKQGGAMCIRLGDATVEYSSEFRFYITTKLRNPHYPPELCTKVTLLNFMITIEGLEDQLLGLVVAKERPDLEEEKSQLVVEGAENKRQLKEIEDKILHVLSASQGNILEDEEAVKVLSASKVLSDQIAEKQKVAEVTEVKIDEARVGYKPIAKHSALLYFCVQDMANIDPMYQYSVTWFSLLFSKAITDSTKSDDLSQRLTFLQEYFTYFLFVNVCRSLFEKDKVLFAFVLASKLQISRGLLDPAELRFLLTGGVDTGENPHANPAPDWISTKSWGEICRLSDLPCAQGLLQDFQAAADKFKGLYNVSEAHLQPLPSPWQEKMNVFQRLLVVRAMRPDKVVPGITIYVEKTMTKKFVEPQPFDIAPCYTDSSAAVPLIFVLSQGTDPMAGLLKFADGLKIRVESVSLGQGQGPVALKLIGEAITGGHWVVLQNCHLAKSFMSALDRVCEIDIKAPEVNKDFRLWMTSYPSPLFPITVLENGVKMVNEAPKGLRAGLMRTYMSDPVSDPDFFYACTKEAEWRKMLFGLAFFHSYANERRKYGPIGFNIPYEFNENDLRISLRQLQMFLDENEEVPYETVQYTAGECNYGGKVTDAHDRHTLMVILRTFYTPEILDDDYKFSPSGIYKAPAHTDYKGYLDYINSLPIIASPEVYGLHDNADISKDILDTNTLLDALLLTQSRDSGAAKSKDGEEAKSPEDLMFEMASDIVERIPPNFDVEAVEMKYPADYYDSMTTVLVQELARVNTLVTIVRASLLDIRKAVRGMILSSDVLDMSMASINNGKVPAQWLKKSFPSLKPLGSYIKELLERINFFQTWVDKGKPSVYWLSGFFFTQAFLTASKQNFARVTKVEIDKIDFDYEMMDQADDYDEPPEHGIYTRGLFFDGAGWDYVNHVICESKPKVLYVSVPVIWMVPKTVEQFKTFKHYSCPLYKTGDRRGVLATTGHSSNFIMDLRVPIDQTPEHWSKRGVAMLTSLSD</sequence>
<dbReference type="InterPro" id="IPR018247">
    <property type="entry name" value="EF_Hand_1_Ca_BS"/>
</dbReference>
<dbReference type="FunFam" id="3.40.50.300:FF:001328">
    <property type="entry name" value="Dynein heavy chain 6, axonemal"/>
    <property type="match status" value="1"/>
</dbReference>
<dbReference type="GO" id="GO:0051959">
    <property type="term" value="F:dynein light intermediate chain binding"/>
    <property type="evidence" value="ECO:0007669"/>
    <property type="project" value="InterPro"/>
</dbReference>
<dbReference type="PANTHER" id="PTHR45703">
    <property type="entry name" value="DYNEIN HEAVY CHAIN"/>
    <property type="match status" value="1"/>
</dbReference>
<evidence type="ECO:0000256" key="20">
    <source>
        <dbReference type="SAM" id="Coils"/>
    </source>
</evidence>
<feature type="coiled-coil region" evidence="20">
    <location>
        <begin position="563"/>
        <end position="590"/>
    </location>
</feature>
<dbReference type="Gene3D" id="1.20.140.100">
    <property type="entry name" value="Dynein heavy chain, N-terminal domain 2"/>
    <property type="match status" value="1"/>
</dbReference>
<dbReference type="FunFam" id="3.40.50.300:FF:000362">
    <property type="entry name" value="Dynein, axonemal, heavy chain 6"/>
    <property type="match status" value="1"/>
</dbReference>
<reference evidence="22 23" key="1">
    <citation type="journal article" date="2015" name="Genome Biol. Evol.">
        <title>Comparative Genomics of a Bacterivorous Green Alga Reveals Evolutionary Causalities and Consequences of Phago-Mixotrophic Mode of Nutrition.</title>
        <authorList>
            <person name="Burns J.A."/>
            <person name="Paasch A."/>
            <person name="Narechania A."/>
            <person name="Kim E."/>
        </authorList>
    </citation>
    <scope>NUCLEOTIDE SEQUENCE [LARGE SCALE GENOMIC DNA]</scope>
    <source>
        <strain evidence="22 23">PLY_AMNH</strain>
    </source>
</reference>
<dbReference type="Pfam" id="PF17852">
    <property type="entry name" value="Dynein_AAA_lid"/>
    <property type="match status" value="1"/>
</dbReference>
<keyword evidence="6" id="KW-0547">Nucleotide-binding</keyword>
<evidence type="ECO:0000256" key="10">
    <source>
        <dbReference type="ARBA" id="ARBA00023017"/>
    </source>
</evidence>
<dbReference type="GO" id="GO:0045505">
    <property type="term" value="F:dynein intermediate chain binding"/>
    <property type="evidence" value="ECO:0007669"/>
    <property type="project" value="InterPro"/>
</dbReference>
<keyword evidence="4" id="KW-0493">Microtubule</keyword>
<name>A0AAE0FKU4_9CHLO</name>
<dbReference type="Gene3D" id="3.40.50.300">
    <property type="entry name" value="P-loop containing nucleotide triphosphate hydrolases"/>
    <property type="match status" value="5"/>
</dbReference>
<dbReference type="FunFam" id="1.10.472.130:FF:000005">
    <property type="entry name" value="Dynein axonemal heavy chain 7"/>
    <property type="match status" value="1"/>
</dbReference>
<dbReference type="GO" id="GO:0005874">
    <property type="term" value="C:microtubule"/>
    <property type="evidence" value="ECO:0007669"/>
    <property type="project" value="UniProtKB-KW"/>
</dbReference>
<keyword evidence="5" id="KW-0677">Repeat</keyword>
<dbReference type="InterPro" id="IPR041466">
    <property type="entry name" value="Dynein_AAA5_ext"/>
</dbReference>
<dbReference type="Gene3D" id="1.20.1270.280">
    <property type="match status" value="1"/>
</dbReference>
<evidence type="ECO:0000256" key="13">
    <source>
        <dbReference type="ARBA" id="ARBA00023175"/>
    </source>
</evidence>
<dbReference type="Pfam" id="PF12774">
    <property type="entry name" value="AAA_6"/>
    <property type="match status" value="1"/>
</dbReference>
<dbReference type="Gene3D" id="1.20.920.20">
    <property type="match status" value="1"/>
</dbReference>
<dbReference type="GO" id="GO:0008569">
    <property type="term" value="F:minus-end-directed microtubule motor activity"/>
    <property type="evidence" value="ECO:0007669"/>
    <property type="project" value="InterPro"/>
</dbReference>
<dbReference type="GO" id="GO:0005509">
    <property type="term" value="F:calcium ion binding"/>
    <property type="evidence" value="ECO:0007669"/>
    <property type="project" value="InterPro"/>
</dbReference>
<dbReference type="FunFam" id="1.20.140.100:FF:000004">
    <property type="entry name" value="Dynein axonemal heavy chain 6"/>
    <property type="match status" value="1"/>
</dbReference>
<feature type="coiled-coil region" evidence="20">
    <location>
        <begin position="2863"/>
        <end position="2925"/>
    </location>
</feature>
<dbReference type="Gene3D" id="1.10.287.2620">
    <property type="match status" value="1"/>
</dbReference>
<feature type="domain" description="EF-hand" evidence="21">
    <location>
        <begin position="2290"/>
        <end position="2325"/>
    </location>
</feature>
<evidence type="ECO:0000256" key="6">
    <source>
        <dbReference type="ARBA" id="ARBA00022741"/>
    </source>
</evidence>
<evidence type="ECO:0000256" key="4">
    <source>
        <dbReference type="ARBA" id="ARBA00022701"/>
    </source>
</evidence>
<dbReference type="FunFam" id="1.20.1270.280:FF:000001">
    <property type="entry name" value="dynein heavy chain 7, axonemal"/>
    <property type="match status" value="1"/>
</dbReference>
<dbReference type="InterPro" id="IPR002048">
    <property type="entry name" value="EF_hand_dom"/>
</dbReference>
<dbReference type="PROSITE" id="PS50222">
    <property type="entry name" value="EF_HAND_2"/>
    <property type="match status" value="1"/>
</dbReference>
<dbReference type="FunFam" id="1.10.8.710:FF:000004">
    <property type="entry name" value="Dynein axonemal heavy chain 6"/>
    <property type="match status" value="1"/>
</dbReference>
<evidence type="ECO:0000256" key="17">
    <source>
        <dbReference type="ARBA" id="ARBA00071816"/>
    </source>
</evidence>
<dbReference type="FunFam" id="1.20.920.30:FF:000002">
    <property type="entry name" value="Dynein axonemal heavy chain 3"/>
    <property type="match status" value="1"/>
</dbReference>
<dbReference type="FunFam" id="1.10.8.720:FF:000001">
    <property type="entry name" value="dynein heavy chain 7, axonemal"/>
    <property type="match status" value="1"/>
</dbReference>
<dbReference type="InterPro" id="IPR013602">
    <property type="entry name" value="Dynein_heavy_linker"/>
</dbReference>
<keyword evidence="11 20" id="KW-0175">Coiled coil</keyword>
<dbReference type="InterPro" id="IPR004273">
    <property type="entry name" value="Dynein_heavy_D6_P-loop"/>
</dbReference>
<dbReference type="GO" id="GO:0003341">
    <property type="term" value="P:cilium movement"/>
    <property type="evidence" value="ECO:0007669"/>
    <property type="project" value="UniProtKB-ARBA"/>
</dbReference>
<dbReference type="Gene3D" id="1.10.8.1220">
    <property type="match status" value="1"/>
</dbReference>
<keyword evidence="14" id="KW-0206">Cytoskeleton</keyword>
<dbReference type="FunFam" id="3.10.490.20:FF:000001">
    <property type="entry name" value="dynein heavy chain 7, axonemal"/>
    <property type="match status" value="1"/>
</dbReference>
<comment type="subunit">
    <text evidence="16">The dynein complex consists of at least two heavy chains and a number of intermediate and light chains.</text>
</comment>
<evidence type="ECO:0000256" key="8">
    <source>
        <dbReference type="ARBA" id="ARBA00022840"/>
    </source>
</evidence>
<dbReference type="FunFam" id="1.10.8.1220:FF:000001">
    <property type="entry name" value="Dynein axonemal heavy chain 5"/>
    <property type="match status" value="1"/>
</dbReference>
<comment type="similarity">
    <text evidence="2">Belongs to the dynein heavy chain family.</text>
</comment>
<dbReference type="FunFam" id="3.20.180.20:FF:000003">
    <property type="entry name" value="Dynein heavy chain 12, axonemal"/>
    <property type="match status" value="1"/>
</dbReference>
<keyword evidence="7" id="KW-0970">Cilium biogenesis/degradation</keyword>
<dbReference type="InterPro" id="IPR027417">
    <property type="entry name" value="P-loop_NTPase"/>
</dbReference>
<evidence type="ECO:0000256" key="15">
    <source>
        <dbReference type="ARBA" id="ARBA00023273"/>
    </source>
</evidence>
<keyword evidence="23" id="KW-1185">Reference proteome</keyword>
<dbReference type="InterPro" id="IPR035699">
    <property type="entry name" value="AAA_6"/>
</dbReference>
<dbReference type="Pfam" id="PF12781">
    <property type="entry name" value="AAA_9"/>
    <property type="match status" value="1"/>
</dbReference>
<dbReference type="Gene3D" id="6.10.140.1060">
    <property type="match status" value="1"/>
</dbReference>
<dbReference type="InterPro" id="IPR042219">
    <property type="entry name" value="AAA_lid_11_sf"/>
</dbReference>
<dbReference type="Pfam" id="PF03028">
    <property type="entry name" value="Dynein_heavy"/>
    <property type="match status" value="1"/>
</dbReference>
<dbReference type="Proteomes" id="UP001190700">
    <property type="component" value="Unassembled WGS sequence"/>
</dbReference>
<evidence type="ECO:0000256" key="3">
    <source>
        <dbReference type="ARBA" id="ARBA00022490"/>
    </source>
</evidence>
<accession>A0AAE0FKU4</accession>
<evidence type="ECO:0000256" key="18">
    <source>
        <dbReference type="ARBA" id="ARBA00078543"/>
    </source>
</evidence>
<keyword evidence="10" id="KW-0243">Dynein</keyword>
<keyword evidence="8" id="KW-0067">ATP-binding</keyword>
<evidence type="ECO:0000259" key="21">
    <source>
        <dbReference type="PROSITE" id="PS50222"/>
    </source>
</evidence>
<protein>
    <recommendedName>
        <fullName evidence="17">Dynein axonemal heavy chain 7</fullName>
    </recommendedName>
    <alternativeName>
        <fullName evidence="19">Axonemal beta dynein heavy chain 7</fullName>
    </alternativeName>
    <alternativeName>
        <fullName evidence="18">Ciliary dynein heavy chain 7</fullName>
    </alternativeName>
</protein>
<dbReference type="InterPro" id="IPR042222">
    <property type="entry name" value="Dynein_2_N"/>
</dbReference>
<dbReference type="Gene3D" id="3.10.490.20">
    <property type="match status" value="1"/>
</dbReference>
<dbReference type="Pfam" id="PF18199">
    <property type="entry name" value="Dynein_C"/>
    <property type="match status" value="1"/>
</dbReference>
<keyword evidence="13" id="KW-0505">Motor protein</keyword>
<dbReference type="FunFam" id="1.20.58.1120:FF:000005">
    <property type="entry name" value="Dynein, axonemal, heavy chain 12"/>
    <property type="match status" value="1"/>
</dbReference>
<dbReference type="InterPro" id="IPR026983">
    <property type="entry name" value="DHC"/>
</dbReference>
<organism evidence="22 23">
    <name type="scientific">Cymbomonas tetramitiformis</name>
    <dbReference type="NCBI Taxonomy" id="36881"/>
    <lineage>
        <taxon>Eukaryota</taxon>
        <taxon>Viridiplantae</taxon>
        <taxon>Chlorophyta</taxon>
        <taxon>Pyramimonadophyceae</taxon>
        <taxon>Pyramimonadales</taxon>
        <taxon>Pyramimonadaceae</taxon>
        <taxon>Cymbomonas</taxon>
    </lineage>
</organism>
<dbReference type="FunFam" id="1.10.287.2620:FF:000002">
    <property type="entry name" value="Dynein heavy chain 2, axonemal"/>
    <property type="match status" value="1"/>
</dbReference>
<dbReference type="FunFam" id="3.40.50.300:FF:002141">
    <property type="entry name" value="Dynein heavy chain"/>
    <property type="match status" value="1"/>
</dbReference>
<comment type="caution">
    <text evidence="22">The sequence shown here is derived from an EMBL/GenBank/DDBJ whole genome shotgun (WGS) entry which is preliminary data.</text>
</comment>
<dbReference type="InterPro" id="IPR043157">
    <property type="entry name" value="Dynein_AAA1S"/>
</dbReference>
<dbReference type="Pfam" id="PF17857">
    <property type="entry name" value="AAA_lid_1"/>
    <property type="match status" value="1"/>
</dbReference>
<dbReference type="Pfam" id="PF12777">
    <property type="entry name" value="MT"/>
    <property type="match status" value="1"/>
</dbReference>
<gene>
    <name evidence="22" type="ORF">CYMTET_29517</name>
</gene>
<dbReference type="InterPro" id="IPR035706">
    <property type="entry name" value="AAA_9"/>
</dbReference>
<dbReference type="InterPro" id="IPR042228">
    <property type="entry name" value="Dynein_linker_3"/>
</dbReference>
<dbReference type="PROSITE" id="PS00018">
    <property type="entry name" value="EF_HAND_1"/>
    <property type="match status" value="1"/>
</dbReference>
<dbReference type="Pfam" id="PF18198">
    <property type="entry name" value="AAA_lid_11"/>
    <property type="match status" value="1"/>
</dbReference>
<evidence type="ECO:0000256" key="9">
    <source>
        <dbReference type="ARBA" id="ARBA00022846"/>
    </source>
</evidence>
<dbReference type="Gene3D" id="1.10.8.720">
    <property type="entry name" value="Region D6 of dynein motor"/>
    <property type="match status" value="1"/>
</dbReference>
<proteinExistence type="inferred from homology"/>
<comment type="subcellular location">
    <subcellularLocation>
        <location evidence="1">Cytoplasm</location>
        <location evidence="1">Cytoskeleton</location>
        <location evidence="1">Flagellum axoneme</location>
    </subcellularLocation>
</comment>
<evidence type="ECO:0000256" key="7">
    <source>
        <dbReference type="ARBA" id="ARBA00022794"/>
    </source>
</evidence>
<feature type="coiled-coil region" evidence="20">
    <location>
        <begin position="766"/>
        <end position="793"/>
    </location>
</feature>
<dbReference type="GO" id="GO:0005524">
    <property type="term" value="F:ATP binding"/>
    <property type="evidence" value="ECO:0007669"/>
    <property type="project" value="UniProtKB-KW"/>
</dbReference>
<dbReference type="Gene3D" id="1.20.58.1120">
    <property type="match status" value="1"/>
</dbReference>
<keyword evidence="15" id="KW-0966">Cell projection</keyword>
<evidence type="ECO:0000313" key="22">
    <source>
        <dbReference type="EMBL" id="KAK3261578.1"/>
    </source>
</evidence>
<evidence type="ECO:0000256" key="12">
    <source>
        <dbReference type="ARBA" id="ARBA00023069"/>
    </source>
</evidence>
<dbReference type="InterPro" id="IPR024743">
    <property type="entry name" value="Dynein_HC_stalk"/>
</dbReference>
<evidence type="ECO:0000256" key="5">
    <source>
        <dbReference type="ARBA" id="ARBA00022737"/>
    </source>
</evidence>
<dbReference type="PANTHER" id="PTHR45703:SF1">
    <property type="entry name" value="DYNEINS HEAVY CHAIN"/>
    <property type="match status" value="1"/>
</dbReference>
<dbReference type="GO" id="GO:0005858">
    <property type="term" value="C:axonemal dynein complex"/>
    <property type="evidence" value="ECO:0007669"/>
    <property type="project" value="UniProtKB-ARBA"/>
</dbReference>
<dbReference type="InterPro" id="IPR041589">
    <property type="entry name" value="DNAH3_AAA_lid_1"/>
</dbReference>
<keyword evidence="12" id="KW-0969">Cilium</keyword>
<dbReference type="FunFam" id="1.20.920.20:FF:000006">
    <property type="entry name" value="Dynein, axonemal, heavy chain 6"/>
    <property type="match status" value="1"/>
</dbReference>
<dbReference type="InterPro" id="IPR041228">
    <property type="entry name" value="Dynein_C"/>
</dbReference>
<evidence type="ECO:0000256" key="16">
    <source>
        <dbReference type="ARBA" id="ARBA00062885"/>
    </source>
</evidence>
<keyword evidence="9" id="KW-0282">Flagellum</keyword>
<evidence type="ECO:0000313" key="23">
    <source>
        <dbReference type="Proteomes" id="UP001190700"/>
    </source>
</evidence>
<dbReference type="InterPro" id="IPR041658">
    <property type="entry name" value="AAA_lid_11"/>
</dbReference>
<dbReference type="FunFam" id="3.40.50.300:FF:000044">
    <property type="entry name" value="Dynein heavy chain 5, axonemal"/>
    <property type="match status" value="1"/>
</dbReference>
<dbReference type="InterPro" id="IPR043160">
    <property type="entry name" value="Dynein_C_barrel"/>
</dbReference>